<dbReference type="AlphaFoldDB" id="A0A2T7DJL1"/>
<dbReference type="Proteomes" id="UP000244336">
    <property type="component" value="Chromosome 5"/>
</dbReference>
<feature type="compositionally biased region" description="Pro residues" evidence="1">
    <location>
        <begin position="38"/>
        <end position="49"/>
    </location>
</feature>
<reference evidence="2 3" key="1">
    <citation type="submission" date="2018-04" db="EMBL/GenBank/DDBJ databases">
        <title>WGS assembly of Panicum hallii var. hallii HAL2.</title>
        <authorList>
            <person name="Lovell J."/>
            <person name="Jenkins J."/>
            <person name="Lowry D."/>
            <person name="Mamidi S."/>
            <person name="Sreedasyam A."/>
            <person name="Weng X."/>
            <person name="Barry K."/>
            <person name="Bonette J."/>
            <person name="Campitelli B."/>
            <person name="Daum C."/>
            <person name="Gordon S."/>
            <person name="Gould B."/>
            <person name="Lipzen A."/>
            <person name="MacQueen A."/>
            <person name="Palacio-Mejia J."/>
            <person name="Plott C."/>
            <person name="Shakirov E."/>
            <person name="Shu S."/>
            <person name="Yoshinaga Y."/>
            <person name="Zane M."/>
            <person name="Rokhsar D."/>
            <person name="Grimwood J."/>
            <person name="Schmutz J."/>
            <person name="Juenger T."/>
        </authorList>
    </citation>
    <scope>NUCLEOTIDE SEQUENCE [LARGE SCALE GENOMIC DNA]</scope>
    <source>
        <strain evidence="3">cv. HAL2</strain>
    </source>
</reference>
<sequence length="129" mass="14101">MNRTEEERLIRTRSPLPRPPRSRRHPPPREPRHRLHPPVCPSSPTPPPPRSHDASSPRRLGSAICQQRCGPPRLRRLGGECGRSASSAPGERETQGGSGGDEEAGRGQQDDAGEDDVFLACVGFLPSKF</sequence>
<feature type="region of interest" description="Disordered" evidence="1">
    <location>
        <begin position="1"/>
        <end position="114"/>
    </location>
</feature>
<proteinExistence type="predicted"/>
<feature type="compositionally biased region" description="Basic residues" evidence="1">
    <location>
        <begin position="20"/>
        <end position="36"/>
    </location>
</feature>
<gene>
    <name evidence="2" type="ORF">GQ55_5G239100</name>
</gene>
<protein>
    <submittedName>
        <fullName evidence="2">Uncharacterized protein</fullName>
    </submittedName>
</protein>
<evidence type="ECO:0000313" key="2">
    <source>
        <dbReference type="EMBL" id="PUZ55771.1"/>
    </source>
</evidence>
<keyword evidence="3" id="KW-1185">Reference proteome</keyword>
<accession>A0A2T7DJL1</accession>
<feature type="compositionally biased region" description="Basic and acidic residues" evidence="1">
    <location>
        <begin position="1"/>
        <end position="10"/>
    </location>
</feature>
<name>A0A2T7DJL1_9POAL</name>
<dbReference type="Gramene" id="PUZ55771">
    <property type="protein sequence ID" value="PUZ55771"/>
    <property type="gene ID" value="GQ55_5G239100"/>
</dbReference>
<dbReference type="EMBL" id="CM009753">
    <property type="protein sequence ID" value="PUZ55771.1"/>
    <property type="molecule type" value="Genomic_DNA"/>
</dbReference>
<evidence type="ECO:0000313" key="3">
    <source>
        <dbReference type="Proteomes" id="UP000244336"/>
    </source>
</evidence>
<evidence type="ECO:0000256" key="1">
    <source>
        <dbReference type="SAM" id="MobiDB-lite"/>
    </source>
</evidence>
<organism evidence="2 3">
    <name type="scientific">Panicum hallii var. hallii</name>
    <dbReference type="NCBI Taxonomy" id="1504633"/>
    <lineage>
        <taxon>Eukaryota</taxon>
        <taxon>Viridiplantae</taxon>
        <taxon>Streptophyta</taxon>
        <taxon>Embryophyta</taxon>
        <taxon>Tracheophyta</taxon>
        <taxon>Spermatophyta</taxon>
        <taxon>Magnoliopsida</taxon>
        <taxon>Liliopsida</taxon>
        <taxon>Poales</taxon>
        <taxon>Poaceae</taxon>
        <taxon>PACMAD clade</taxon>
        <taxon>Panicoideae</taxon>
        <taxon>Panicodae</taxon>
        <taxon>Paniceae</taxon>
        <taxon>Panicinae</taxon>
        <taxon>Panicum</taxon>
        <taxon>Panicum sect. Panicum</taxon>
    </lineage>
</organism>